<dbReference type="OrthoDB" id="1490890at2"/>
<dbReference type="Pfam" id="PF12081">
    <property type="entry name" value="GldM_1st"/>
    <property type="match status" value="1"/>
</dbReference>
<evidence type="ECO:0000313" key="6">
    <source>
        <dbReference type="Proteomes" id="UP000237608"/>
    </source>
</evidence>
<dbReference type="Proteomes" id="UP000237608">
    <property type="component" value="Unassembled WGS sequence"/>
</dbReference>
<feature type="domain" description="Gliding motility-associated protein GldM first immunoglobulin-like" evidence="3">
    <location>
        <begin position="223"/>
        <end position="320"/>
    </location>
</feature>
<dbReference type="InterPro" id="IPR048405">
    <property type="entry name" value="GldM_Ig-like-1"/>
</dbReference>
<proteinExistence type="predicted"/>
<dbReference type="NCBIfam" id="TIGR03517">
    <property type="entry name" value="GldM_gliding"/>
    <property type="match status" value="1"/>
</dbReference>
<dbReference type="AlphaFoldDB" id="A0A2S7WBZ4"/>
<dbReference type="Pfam" id="PF12080">
    <property type="entry name" value="GldM_4th"/>
    <property type="match status" value="1"/>
</dbReference>
<dbReference type="InterPro" id="IPR022720">
    <property type="entry name" value="Motility-assoc_prot_GldM_N"/>
</dbReference>
<organism evidence="5 6">
    <name type="scientific">Polaribacter gangjinensis</name>
    <dbReference type="NCBI Taxonomy" id="574710"/>
    <lineage>
        <taxon>Bacteria</taxon>
        <taxon>Pseudomonadati</taxon>
        <taxon>Bacteroidota</taxon>
        <taxon>Flavobacteriia</taxon>
        <taxon>Flavobacteriales</taxon>
        <taxon>Flavobacteriaceae</taxon>
    </lineage>
</organism>
<dbReference type="Pfam" id="PF21602">
    <property type="entry name" value="GldM_3rd"/>
    <property type="match status" value="1"/>
</dbReference>
<dbReference type="EMBL" id="MSCL01000001">
    <property type="protein sequence ID" value="PQJ75154.1"/>
    <property type="molecule type" value="Genomic_DNA"/>
</dbReference>
<name>A0A2S7WBZ4_9FLAO</name>
<feature type="domain" description="Gliding motility-associated protein GldM second immunoglobulin-like" evidence="4">
    <location>
        <begin position="324"/>
        <end position="404"/>
    </location>
</feature>
<evidence type="ECO:0000259" key="3">
    <source>
        <dbReference type="Pfam" id="PF21601"/>
    </source>
</evidence>
<protein>
    <submittedName>
        <fullName evidence="5">Gliding motility protein GldM</fullName>
    </submittedName>
</protein>
<dbReference type="InterPro" id="IPR022719">
    <property type="entry name" value="Motility-assoc_prot_GldM_C"/>
</dbReference>
<gene>
    <name evidence="5" type="ORF">BTO13_07800</name>
</gene>
<evidence type="ECO:0000313" key="5">
    <source>
        <dbReference type="EMBL" id="PQJ75154.1"/>
    </source>
</evidence>
<feature type="domain" description="Gliding motility-associated protein GldM N-terminal" evidence="2">
    <location>
        <begin position="31"/>
        <end position="218"/>
    </location>
</feature>
<dbReference type="InterPro" id="IPR048406">
    <property type="entry name" value="GldM_Ig-like-2"/>
</dbReference>
<dbReference type="RefSeq" id="WP_105046296.1">
    <property type="nucleotide sequence ID" value="NZ_CP150662.1"/>
</dbReference>
<evidence type="ECO:0000259" key="1">
    <source>
        <dbReference type="Pfam" id="PF12080"/>
    </source>
</evidence>
<accession>A0A2S7WBZ4</accession>
<evidence type="ECO:0000259" key="2">
    <source>
        <dbReference type="Pfam" id="PF12081"/>
    </source>
</evidence>
<evidence type="ECO:0000259" key="4">
    <source>
        <dbReference type="Pfam" id="PF21602"/>
    </source>
</evidence>
<sequence>MAAGKMSARQKMINLMYLVFIAMLAMNMSKEVLSAFGFMNEKLTENNLSTTLKNNSAYENLATKASEQAAKFGVLYEQAKEVKKYSSDFYTYLDSLKTKMTASIEDKTDYESMDKTDFLDAYFFKGDGFTKEGKEFLNQINSYRTNLIKIVGEKSQFASVINKRFNTDDVPVPDTNKKTAWLKARYEGFPMVASLTNFTQMQADIKNTESDIVTSLLGGKLEESLSLSNYTGIVSLDKTAYFAGEKVTGKVVLGRYDATLVPNKVILNGADVTNTVKDGQVLLNMPAGNVGEKTIKGTIFFMENGQPIPVDFASAYSVIPEPSSAVVSADKMNVVYRGLDNPISVSLPGVGANNINVSASGGALSGSNGKFSLKPGGGNEAVVTVSAKLSSGKTVTSKAVFRIKDIPPAMGSVREQYGIVSMPKSGLANAPIAAGLPDFEFDLQIAVQSFKIKVPGQLTIIVNGSTLNAAAKAALSKAQRGDIINIYDIQATANGVPIKKVLPVSIDITN</sequence>
<reference evidence="5 6" key="1">
    <citation type="submission" date="2016-12" db="EMBL/GenBank/DDBJ databases">
        <title>Trade-off between light-utilization and light-protection in marine flavobacteria.</title>
        <authorList>
            <person name="Kumagai Y."/>
            <person name="Yoshizawa S."/>
            <person name="Kogure K."/>
            <person name="Iwasaki W."/>
        </authorList>
    </citation>
    <scope>NUCLEOTIDE SEQUENCE [LARGE SCALE GENOMIC DNA]</scope>
    <source>
        <strain evidence="5 6">KCTC 22729</strain>
    </source>
</reference>
<comment type="caution">
    <text evidence="5">The sequence shown here is derived from an EMBL/GenBank/DDBJ whole genome shotgun (WGS) entry which is preliminary data.</text>
</comment>
<keyword evidence="6" id="KW-1185">Reference proteome</keyword>
<dbReference type="InterPro" id="IPR019859">
    <property type="entry name" value="Motility-assoc_prot_GldM"/>
</dbReference>
<feature type="domain" description="Gliding motility-associated protein GldM C-terminal" evidence="1">
    <location>
        <begin position="407"/>
        <end position="508"/>
    </location>
</feature>
<dbReference type="Pfam" id="PF21601">
    <property type="entry name" value="GldM_2nd"/>
    <property type="match status" value="1"/>
</dbReference>